<sequence length="526" mass="59121">MKKTDLIAPETYNIVNEIEKYTTDESKEAIVFEDVEGTVQTITYSKLIKNANRVGNIFKNHGLKKGDKVLILMPRSIKTYEIYIAALKLGVIIIPSSEMLRTKDLQHRITHGEVDAVVAIDQCTVEFEGIKEFDDLTKFIVGSEQENWISINQEIQDASEELTVDETKRDDIAILSYTSGTTGLPKAVIHTHGWGFAHIQTAPKHWLSITEQDTVWATAAPGWQKWIWSPFLSILGSGAKAFVYNGKFNAAKYLDLLEKHQVNALCCTPTEYRLMAKLPNLSDYTLKDLHSAVSAGEPLNKEVIEQFQSNFNIKVRDGYGQTENTLLIAFLKDTESRPGAMGKAIPGSHVAVIDEDGEPITNGETGDIAVSLDSPSLFQGYFKDEERTEKSKRGNYYVTGDRAQLDKDGYFWFKGREDDVIISSGYTIGPFEVEDSLTKHPKVQECAVVASPDEIRGNIVKAFVILQNDITGDEELVKELQSYVKKDVAPYKYPRAIEFVTELPKTNSGKIRRVELREAEKQKYNK</sequence>
<evidence type="ECO:0000256" key="5">
    <source>
        <dbReference type="ARBA" id="ARBA00022840"/>
    </source>
</evidence>
<comment type="caution">
    <text evidence="9">The sequence shown here is derived from an EMBL/GenBank/DDBJ whole genome shotgun (WGS) entry which is preliminary data.</text>
</comment>
<dbReference type="GeneID" id="64117526"/>
<protein>
    <recommendedName>
        <fullName evidence="2">Putative long chain fatty acid-CoA ligase VraA</fullName>
    </recommendedName>
    <alternativeName>
        <fullName evidence="6">Acyl-CoA synthetase</fullName>
    </alternativeName>
</protein>
<dbReference type="PANTHER" id="PTHR43605">
    <property type="entry name" value="ACYL-COENZYME A SYNTHETASE"/>
    <property type="match status" value="1"/>
</dbReference>
<feature type="domain" description="AMP-binding enzyme C-terminal" evidence="8">
    <location>
        <begin position="432"/>
        <end position="510"/>
    </location>
</feature>
<dbReference type="InterPro" id="IPR051087">
    <property type="entry name" value="Mitochondrial_ACSM"/>
</dbReference>
<dbReference type="SUPFAM" id="SSF56801">
    <property type="entry name" value="Acetyl-CoA synthetase-like"/>
    <property type="match status" value="1"/>
</dbReference>
<dbReference type="InterPro" id="IPR045851">
    <property type="entry name" value="AMP-bd_C_sf"/>
</dbReference>
<evidence type="ECO:0000256" key="3">
    <source>
        <dbReference type="ARBA" id="ARBA00022598"/>
    </source>
</evidence>
<dbReference type="InterPro" id="IPR020845">
    <property type="entry name" value="AMP-binding_CS"/>
</dbReference>
<dbReference type="Pfam" id="PF13193">
    <property type="entry name" value="AMP-binding_C"/>
    <property type="match status" value="1"/>
</dbReference>
<dbReference type="Gene3D" id="3.30.300.30">
    <property type="match status" value="1"/>
</dbReference>
<dbReference type="Pfam" id="PF00501">
    <property type="entry name" value="AMP-binding"/>
    <property type="match status" value="1"/>
</dbReference>
<name>A0A2T4PWK1_9STAP</name>
<dbReference type="GO" id="GO:0015645">
    <property type="term" value="F:fatty acid ligase activity"/>
    <property type="evidence" value="ECO:0007669"/>
    <property type="project" value="TreeGrafter"/>
</dbReference>
<organism evidence="9 10">
    <name type="scientific">Mammaliicoccus vitulinus</name>
    <dbReference type="NCBI Taxonomy" id="71237"/>
    <lineage>
        <taxon>Bacteria</taxon>
        <taxon>Bacillati</taxon>
        <taxon>Bacillota</taxon>
        <taxon>Bacilli</taxon>
        <taxon>Bacillales</taxon>
        <taxon>Staphylococcaceae</taxon>
        <taxon>Mammaliicoccus</taxon>
    </lineage>
</organism>
<evidence type="ECO:0000256" key="4">
    <source>
        <dbReference type="ARBA" id="ARBA00022741"/>
    </source>
</evidence>
<dbReference type="Gene3D" id="3.40.50.12780">
    <property type="entry name" value="N-terminal domain of ligase-like"/>
    <property type="match status" value="1"/>
</dbReference>
<evidence type="ECO:0000313" key="10">
    <source>
        <dbReference type="Proteomes" id="UP000241209"/>
    </source>
</evidence>
<dbReference type="GO" id="GO:0006633">
    <property type="term" value="P:fatty acid biosynthetic process"/>
    <property type="evidence" value="ECO:0007669"/>
    <property type="project" value="TreeGrafter"/>
</dbReference>
<accession>A0A2T4PWK1</accession>
<dbReference type="InterPro" id="IPR025110">
    <property type="entry name" value="AMP-bd_C"/>
</dbReference>
<dbReference type="EMBL" id="PZFK01000002">
    <property type="protein sequence ID" value="PTI30894.1"/>
    <property type="molecule type" value="Genomic_DNA"/>
</dbReference>
<reference evidence="9 10" key="1">
    <citation type="journal article" date="2016" name="Front. Microbiol.">
        <title>Comprehensive Phylogenetic Analysis of Bovine Non-aureus Staphylococci Species Based on Whole-Genome Sequencing.</title>
        <authorList>
            <person name="Naushad S."/>
            <person name="Barkema H.W."/>
            <person name="Luby C."/>
            <person name="Condas L.A."/>
            <person name="Nobrega D.B."/>
            <person name="Carson D.A."/>
            <person name="De Buck J."/>
        </authorList>
    </citation>
    <scope>NUCLEOTIDE SEQUENCE [LARGE SCALE GENOMIC DNA]</scope>
    <source>
        <strain evidence="9 10">SNUC 2204</strain>
    </source>
</reference>
<keyword evidence="5" id="KW-0067">ATP-binding</keyword>
<dbReference type="GO" id="GO:0005524">
    <property type="term" value="F:ATP binding"/>
    <property type="evidence" value="ECO:0007669"/>
    <property type="project" value="UniProtKB-KW"/>
</dbReference>
<evidence type="ECO:0000256" key="1">
    <source>
        <dbReference type="ARBA" id="ARBA00006432"/>
    </source>
</evidence>
<gene>
    <name evidence="9" type="ORF">BU072_01040</name>
</gene>
<evidence type="ECO:0000256" key="2">
    <source>
        <dbReference type="ARBA" id="ARBA00017625"/>
    </source>
</evidence>
<evidence type="ECO:0000259" key="8">
    <source>
        <dbReference type="Pfam" id="PF13193"/>
    </source>
</evidence>
<dbReference type="OrthoDB" id="9778383at2"/>
<dbReference type="STRING" id="1167632.GCA_000286335_01971"/>
<dbReference type="FunFam" id="3.30.300.30:FF:000005">
    <property type="entry name" value="Acyl-coenzyme A synthetase ACSM5, mitochondrial"/>
    <property type="match status" value="1"/>
</dbReference>
<evidence type="ECO:0000256" key="6">
    <source>
        <dbReference type="ARBA" id="ARBA00032875"/>
    </source>
</evidence>
<comment type="similarity">
    <text evidence="1">Belongs to the ATP-dependent AMP-binding enzyme family.</text>
</comment>
<evidence type="ECO:0000313" key="9">
    <source>
        <dbReference type="EMBL" id="PTI30894.1"/>
    </source>
</evidence>
<dbReference type="GO" id="GO:0016405">
    <property type="term" value="F:CoA-ligase activity"/>
    <property type="evidence" value="ECO:0007669"/>
    <property type="project" value="UniProtKB-ARBA"/>
</dbReference>
<evidence type="ECO:0000259" key="7">
    <source>
        <dbReference type="Pfam" id="PF00501"/>
    </source>
</evidence>
<keyword evidence="4" id="KW-0547">Nucleotide-binding</keyword>
<dbReference type="GO" id="GO:0006637">
    <property type="term" value="P:acyl-CoA metabolic process"/>
    <property type="evidence" value="ECO:0007669"/>
    <property type="project" value="TreeGrafter"/>
</dbReference>
<feature type="domain" description="AMP-dependent synthetase/ligase" evidence="7">
    <location>
        <begin position="26"/>
        <end position="382"/>
    </location>
</feature>
<dbReference type="AlphaFoldDB" id="A0A2T4PWK1"/>
<dbReference type="PANTHER" id="PTHR43605:SF10">
    <property type="entry name" value="ACYL-COA SYNTHETASE MEDIUM CHAIN FAMILY MEMBER 3"/>
    <property type="match status" value="1"/>
</dbReference>
<dbReference type="RefSeq" id="WP_107536456.1">
    <property type="nucleotide sequence ID" value="NZ_BMDF01000005.1"/>
</dbReference>
<proteinExistence type="inferred from homology"/>
<dbReference type="InterPro" id="IPR042099">
    <property type="entry name" value="ANL_N_sf"/>
</dbReference>
<dbReference type="NCBIfam" id="NF047394">
    <property type="entry name" value="AcylCoAsynMbcS"/>
    <property type="match status" value="1"/>
</dbReference>
<dbReference type="PROSITE" id="PS00455">
    <property type="entry name" value="AMP_BINDING"/>
    <property type="match status" value="1"/>
</dbReference>
<dbReference type="InterPro" id="IPR000873">
    <property type="entry name" value="AMP-dep_synth/lig_dom"/>
</dbReference>
<dbReference type="Proteomes" id="UP000241209">
    <property type="component" value="Unassembled WGS sequence"/>
</dbReference>
<keyword evidence="3 9" id="KW-0436">Ligase</keyword>
<dbReference type="GO" id="GO:0004321">
    <property type="term" value="F:fatty-acyl-CoA synthase activity"/>
    <property type="evidence" value="ECO:0007669"/>
    <property type="project" value="TreeGrafter"/>
</dbReference>